<dbReference type="RefSeq" id="WP_006982208.1">
    <property type="nucleotide sequence ID" value="NZ_ABVL01000018.1"/>
</dbReference>
<reference evidence="2 3" key="1">
    <citation type="journal article" date="2011" name="J. Bacteriol.">
        <title>Genome sequence of Chthoniobacter flavus Ellin428, an aerobic heterotrophic soil bacterium.</title>
        <authorList>
            <person name="Kant R."/>
            <person name="van Passel M.W."/>
            <person name="Palva A."/>
            <person name="Lucas S."/>
            <person name="Lapidus A."/>
            <person name="Glavina Del Rio T."/>
            <person name="Dalin E."/>
            <person name="Tice H."/>
            <person name="Bruce D."/>
            <person name="Goodwin L."/>
            <person name="Pitluck S."/>
            <person name="Larimer F.W."/>
            <person name="Land M.L."/>
            <person name="Hauser L."/>
            <person name="Sangwan P."/>
            <person name="de Vos W.M."/>
            <person name="Janssen P.H."/>
            <person name="Smidt H."/>
        </authorList>
    </citation>
    <scope>NUCLEOTIDE SEQUENCE [LARGE SCALE GENOMIC DNA]</scope>
    <source>
        <strain evidence="2 3">Ellin428</strain>
    </source>
</reference>
<dbReference type="eggNOG" id="COG3875">
    <property type="taxonomic scope" value="Bacteria"/>
</dbReference>
<name>B4D7H2_9BACT</name>
<dbReference type="STRING" id="497964.CfE428DRAFT_4887"/>
<comment type="caution">
    <text evidence="2">The sequence shown here is derived from an EMBL/GenBank/DDBJ whole genome shotgun (WGS) entry which is preliminary data.</text>
</comment>
<feature type="domain" description="LarA-like N-terminal" evidence="1">
    <location>
        <begin position="9"/>
        <end position="204"/>
    </location>
</feature>
<dbReference type="NCBIfam" id="NF033504">
    <property type="entry name" value="Ni_dep_LarA"/>
    <property type="match status" value="1"/>
</dbReference>
<dbReference type="PANTHER" id="PTHR33171:SF17">
    <property type="entry name" value="LARA-LIKE N-TERMINAL DOMAIN-CONTAINING PROTEIN"/>
    <property type="match status" value="1"/>
</dbReference>
<dbReference type="Proteomes" id="UP000005824">
    <property type="component" value="Unassembled WGS sequence"/>
</dbReference>
<sequence length="340" mass="37157">MTTVKIPFEHGELALSLPAEWTILETVRPAHHAKVADLQASLVHALDHPHGTKPLQARDLSKKRIVLCVDDISRPTPTAQFFGLLLDYLLTHGAQRENMLILFGLGVHRNMTPEEAHVKLGHTDLRGIPWRNHSHTDEQQLKYLGTTSRGTYVSLNRHLAEADLIIPVGAIEPHLLLGFSGGCKMLIPGLASSRTIGENHMQGVSGERYNYVGATESPMRLDLEEGAKMLGKEIFIVNVVMNESLEICAFFAGDAIEAQREGIQFSRSLTERPVAQQADVVITASNPMNADLRQSMKCIGNVQKSVRPGGLLIGLAECRHGIGDVTVPPTSCRMDCCAAS</sequence>
<dbReference type="GO" id="GO:0050043">
    <property type="term" value="F:lactate racemase activity"/>
    <property type="evidence" value="ECO:0007669"/>
    <property type="project" value="InterPro"/>
</dbReference>
<organism evidence="2 3">
    <name type="scientific">Chthoniobacter flavus Ellin428</name>
    <dbReference type="NCBI Taxonomy" id="497964"/>
    <lineage>
        <taxon>Bacteria</taxon>
        <taxon>Pseudomonadati</taxon>
        <taxon>Verrucomicrobiota</taxon>
        <taxon>Spartobacteria</taxon>
        <taxon>Chthoniobacterales</taxon>
        <taxon>Chthoniobacteraceae</taxon>
        <taxon>Chthoniobacter</taxon>
    </lineage>
</organism>
<accession>B4D7H2</accession>
<evidence type="ECO:0000313" key="2">
    <source>
        <dbReference type="EMBL" id="EDY17589.1"/>
    </source>
</evidence>
<dbReference type="PANTHER" id="PTHR33171">
    <property type="entry name" value="LAR_N DOMAIN-CONTAINING PROTEIN"/>
    <property type="match status" value="1"/>
</dbReference>
<dbReference type="InterPro" id="IPR018657">
    <property type="entry name" value="LarA-like_N"/>
</dbReference>
<proteinExistence type="predicted"/>
<protein>
    <recommendedName>
        <fullName evidence="1">LarA-like N-terminal domain-containing protein</fullName>
    </recommendedName>
</protein>
<evidence type="ECO:0000259" key="1">
    <source>
        <dbReference type="Pfam" id="PF09861"/>
    </source>
</evidence>
<dbReference type="Pfam" id="PF09861">
    <property type="entry name" value="Lar_N"/>
    <property type="match status" value="1"/>
</dbReference>
<dbReference type="InterPro" id="IPR048068">
    <property type="entry name" value="LarA-like"/>
</dbReference>
<dbReference type="InParanoid" id="B4D7H2"/>
<dbReference type="InterPro" id="IPR047926">
    <property type="entry name" value="Ni_dep_LarA"/>
</dbReference>
<keyword evidence="3" id="KW-1185">Reference proteome</keyword>
<dbReference type="Gene3D" id="3.40.50.11440">
    <property type="match status" value="1"/>
</dbReference>
<dbReference type="EMBL" id="ABVL01000018">
    <property type="protein sequence ID" value="EDY17589.1"/>
    <property type="molecule type" value="Genomic_DNA"/>
</dbReference>
<dbReference type="AlphaFoldDB" id="B4D7H2"/>
<evidence type="ECO:0000313" key="3">
    <source>
        <dbReference type="Proteomes" id="UP000005824"/>
    </source>
</evidence>
<gene>
    <name evidence="2" type="ORF">CfE428DRAFT_4887</name>
</gene>